<keyword evidence="2" id="KW-0378">Hydrolase</keyword>
<name>A0A8E4BR15_9FIRM</name>
<keyword evidence="3" id="KW-1185">Reference proteome</keyword>
<dbReference type="EMBL" id="AP019697">
    <property type="protein sequence ID" value="BBK24102.1"/>
    <property type="molecule type" value="Genomic_DNA"/>
</dbReference>
<dbReference type="InterPro" id="IPR036866">
    <property type="entry name" value="RibonucZ/Hydroxyglut_hydro"/>
</dbReference>
<feature type="domain" description="Metallo-beta-lactamase" evidence="1">
    <location>
        <begin position="116"/>
        <end position="312"/>
    </location>
</feature>
<dbReference type="InterPro" id="IPR001279">
    <property type="entry name" value="Metallo-B-lactamas"/>
</dbReference>
<dbReference type="KEGG" id="dho:Dia5BBH33_00370"/>
<dbReference type="Pfam" id="PF12706">
    <property type="entry name" value="Lactamase_B_2"/>
    <property type="match status" value="1"/>
</dbReference>
<evidence type="ECO:0000313" key="2">
    <source>
        <dbReference type="EMBL" id="BBK24102.1"/>
    </source>
</evidence>
<protein>
    <submittedName>
        <fullName evidence="2">MBL fold metallo-hydrolase</fullName>
    </submittedName>
</protein>
<proteinExistence type="predicted"/>
<accession>A0A8E4BR15</accession>
<dbReference type="GO" id="GO:0016787">
    <property type="term" value="F:hydrolase activity"/>
    <property type="evidence" value="ECO:0007669"/>
    <property type="project" value="UniProtKB-KW"/>
</dbReference>
<dbReference type="SUPFAM" id="SSF56281">
    <property type="entry name" value="Metallo-hydrolase/oxidoreductase"/>
    <property type="match status" value="1"/>
</dbReference>
<dbReference type="GO" id="GO:0005737">
    <property type="term" value="C:cytoplasm"/>
    <property type="evidence" value="ECO:0007669"/>
    <property type="project" value="TreeGrafter"/>
</dbReference>
<gene>
    <name evidence="2" type="ORF">Dia5BBH33_00370</name>
</gene>
<dbReference type="GeneID" id="92715257"/>
<dbReference type="OrthoDB" id="9805728at2"/>
<dbReference type="Gene3D" id="3.60.15.10">
    <property type="entry name" value="Ribonuclease Z/Hydroxyacylglutathione hydrolase-like"/>
    <property type="match status" value="1"/>
</dbReference>
<reference evidence="3" key="1">
    <citation type="submission" date="2019-05" db="EMBL/GenBank/DDBJ databases">
        <title>Complete genome sequencing of Dialister sp. strain 5BBH33.</title>
        <authorList>
            <person name="Sakamoto M."/>
            <person name="Murakami T."/>
            <person name="Mori H."/>
        </authorList>
    </citation>
    <scope>NUCLEOTIDE SEQUENCE [LARGE SCALE GENOMIC DNA]</scope>
    <source>
        <strain evidence="3">5BBH33</strain>
    </source>
</reference>
<organism evidence="2 3">
    <name type="scientific">Dialister hominis</name>
    <dbReference type="NCBI Taxonomy" id="2582419"/>
    <lineage>
        <taxon>Bacteria</taxon>
        <taxon>Bacillati</taxon>
        <taxon>Bacillota</taxon>
        <taxon>Negativicutes</taxon>
        <taxon>Veillonellales</taxon>
        <taxon>Veillonellaceae</taxon>
        <taxon>Dialister</taxon>
    </lineage>
</organism>
<dbReference type="AlphaFoldDB" id="A0A8E4BR15"/>
<sequence>MFHILRWVVAAIALLGVFGYWFVNQPQMDPLMTPERKARIEASPHYVNGEFVPETPHEKVNPSLGFWKEFFFPTPGKTIPSDPMISVKTNLRQLPRDKDVLVWMGHSSYYMQLNGHRILIDPISAEYALPVPFVDKAFEGSNIYTPDDIPDDIDVMVLSHDHWDHLDYDFVRAIEPKVKHVVTGLGNGGYYEKWGYPLEKISEEDWNTPVKIDDGLTVWVLPARHFSGRMLKRNQTLYAGFAFITPGRKVFYSGDGGYDGRFARIGDQFGGFDLAILEDGQYNKDWHSVHMMPEETAQAAVDLHAKTVVPCHNGKYPLSTHQWKDPYIRLVKAAHEKDLTLLTPMIGETLRIGDQNQYFGRWWELMN</sequence>
<evidence type="ECO:0000259" key="1">
    <source>
        <dbReference type="Pfam" id="PF12706"/>
    </source>
</evidence>
<evidence type="ECO:0000313" key="3">
    <source>
        <dbReference type="Proteomes" id="UP000320585"/>
    </source>
</evidence>
<dbReference type="PANTHER" id="PTHR15032:SF4">
    <property type="entry name" value="N-ACYL-PHOSPHATIDYLETHANOLAMINE-HYDROLYZING PHOSPHOLIPASE D"/>
    <property type="match status" value="1"/>
</dbReference>
<dbReference type="RefSeq" id="WP_108850186.1">
    <property type="nucleotide sequence ID" value="NZ_AP019697.1"/>
</dbReference>
<dbReference type="Proteomes" id="UP000320585">
    <property type="component" value="Chromosome"/>
</dbReference>
<dbReference type="PANTHER" id="PTHR15032">
    <property type="entry name" value="N-ACYL-PHOSPHATIDYLETHANOLAMINE-HYDROLYZING PHOSPHOLIPASE D"/>
    <property type="match status" value="1"/>
</dbReference>